<organism evidence="1 2">
    <name type="scientific">Ensete ventricosum</name>
    <name type="common">Abyssinian banana</name>
    <name type="synonym">Musa ensete</name>
    <dbReference type="NCBI Taxonomy" id="4639"/>
    <lineage>
        <taxon>Eukaryota</taxon>
        <taxon>Viridiplantae</taxon>
        <taxon>Streptophyta</taxon>
        <taxon>Embryophyta</taxon>
        <taxon>Tracheophyta</taxon>
        <taxon>Spermatophyta</taxon>
        <taxon>Magnoliopsida</taxon>
        <taxon>Liliopsida</taxon>
        <taxon>Zingiberales</taxon>
        <taxon>Musaceae</taxon>
        <taxon>Ensete</taxon>
    </lineage>
</organism>
<accession>A0AAV8Q5D0</accession>
<evidence type="ECO:0000313" key="2">
    <source>
        <dbReference type="Proteomes" id="UP001222027"/>
    </source>
</evidence>
<reference evidence="1 2" key="1">
    <citation type="submission" date="2022-12" db="EMBL/GenBank/DDBJ databases">
        <title>Chromosome-scale assembly of the Ensete ventricosum genome.</title>
        <authorList>
            <person name="Dussert Y."/>
            <person name="Stocks J."/>
            <person name="Wendawek A."/>
            <person name="Woldeyes F."/>
            <person name="Nichols R.A."/>
            <person name="Borrell J.S."/>
        </authorList>
    </citation>
    <scope>NUCLEOTIDE SEQUENCE [LARGE SCALE GENOMIC DNA]</scope>
    <source>
        <strain evidence="2">cv. Maze</strain>
        <tissue evidence="1">Seeds</tissue>
    </source>
</reference>
<keyword evidence="2" id="KW-1185">Reference proteome</keyword>
<sequence length="74" mass="8266">MGYHLWLCCNHREGTGEAYLHAIGFLGCEKVVGSTHLTSLSKILVTLRAQDCIRILHCVKTKQDTESGYQLFVA</sequence>
<evidence type="ECO:0000313" key="1">
    <source>
        <dbReference type="EMBL" id="KAJ8500885.1"/>
    </source>
</evidence>
<proteinExistence type="predicted"/>
<dbReference type="EMBL" id="JAQQAF010000003">
    <property type="protein sequence ID" value="KAJ8500885.1"/>
    <property type="molecule type" value="Genomic_DNA"/>
</dbReference>
<dbReference type="Proteomes" id="UP001222027">
    <property type="component" value="Unassembled WGS sequence"/>
</dbReference>
<protein>
    <submittedName>
        <fullName evidence="1">Uncharacterized protein</fullName>
    </submittedName>
</protein>
<gene>
    <name evidence="1" type="ORF">OPV22_011437</name>
</gene>
<name>A0AAV8Q5D0_ENSVE</name>
<dbReference type="AlphaFoldDB" id="A0AAV8Q5D0"/>
<comment type="caution">
    <text evidence="1">The sequence shown here is derived from an EMBL/GenBank/DDBJ whole genome shotgun (WGS) entry which is preliminary data.</text>
</comment>